<feature type="region of interest" description="Disordered" evidence="5">
    <location>
        <begin position="400"/>
        <end position="440"/>
    </location>
</feature>
<feature type="compositionally biased region" description="Acidic residues" evidence="5">
    <location>
        <begin position="420"/>
        <end position="429"/>
    </location>
</feature>
<feature type="domain" description="RanBD1" evidence="6">
    <location>
        <begin position="423"/>
        <end position="567"/>
    </location>
</feature>
<dbReference type="CDD" id="cd13170">
    <property type="entry name" value="RanBD_NUP50"/>
    <property type="match status" value="1"/>
</dbReference>
<dbReference type="PROSITE" id="PS50196">
    <property type="entry name" value="RANBD1"/>
    <property type="match status" value="1"/>
</dbReference>
<name>A0AAD4SN63_9MAGN</name>
<keyword evidence="8" id="KW-1185">Reference proteome</keyword>
<keyword evidence="4" id="KW-0906">Nuclear pore complex</keyword>
<comment type="subcellular location">
    <subcellularLocation>
        <location evidence="1">Nucleus</location>
        <location evidence="1">Nuclear pore complex</location>
    </subcellularLocation>
</comment>
<dbReference type="AlphaFoldDB" id="A0AAD4SN63"/>
<dbReference type="PANTHER" id="PTHR23138">
    <property type="entry name" value="RAN BINDING PROTEIN"/>
    <property type="match status" value="1"/>
</dbReference>
<gene>
    <name evidence="7" type="ORF">MKW98_011807</name>
</gene>
<dbReference type="InterPro" id="IPR045255">
    <property type="entry name" value="RanBP1-like"/>
</dbReference>
<dbReference type="Proteomes" id="UP001202328">
    <property type="component" value="Unassembled WGS sequence"/>
</dbReference>
<dbReference type="PANTHER" id="PTHR23138:SF141">
    <property type="entry name" value="NUCLEAR PORE COMPLEX PROTEIN NUP50"/>
    <property type="match status" value="1"/>
</dbReference>
<dbReference type="GO" id="GO:0005643">
    <property type="term" value="C:nuclear pore"/>
    <property type="evidence" value="ECO:0007669"/>
    <property type="project" value="UniProtKB-SubCell"/>
</dbReference>
<feature type="compositionally biased region" description="Basic and acidic residues" evidence="5">
    <location>
        <begin position="31"/>
        <end position="46"/>
    </location>
</feature>
<dbReference type="InterPro" id="IPR000156">
    <property type="entry name" value="Ran_bind_dom"/>
</dbReference>
<feature type="region of interest" description="Disordered" evidence="5">
    <location>
        <begin position="1"/>
        <end position="46"/>
    </location>
</feature>
<feature type="compositionally biased region" description="Polar residues" evidence="5">
    <location>
        <begin position="400"/>
        <end position="417"/>
    </location>
</feature>
<dbReference type="Pfam" id="PF00638">
    <property type="entry name" value="Ran_BP1"/>
    <property type="match status" value="1"/>
</dbReference>
<keyword evidence="4" id="KW-0653">Protein transport</keyword>
<evidence type="ECO:0000259" key="6">
    <source>
        <dbReference type="PROSITE" id="PS50196"/>
    </source>
</evidence>
<dbReference type="SUPFAM" id="SSF50729">
    <property type="entry name" value="PH domain-like"/>
    <property type="match status" value="1"/>
</dbReference>
<comment type="caution">
    <text evidence="7">The sequence shown here is derived from an EMBL/GenBank/DDBJ whole genome shotgun (WGS) entry which is preliminary data.</text>
</comment>
<dbReference type="GO" id="GO:0051028">
    <property type="term" value="P:mRNA transport"/>
    <property type="evidence" value="ECO:0007669"/>
    <property type="project" value="UniProtKB-KW"/>
</dbReference>
<dbReference type="Gene3D" id="2.30.29.30">
    <property type="entry name" value="Pleckstrin-homology domain (PH domain)/Phosphotyrosine-binding domain (PTB)"/>
    <property type="match status" value="1"/>
</dbReference>
<evidence type="ECO:0000313" key="8">
    <source>
        <dbReference type="Proteomes" id="UP001202328"/>
    </source>
</evidence>
<organism evidence="7 8">
    <name type="scientific">Papaver atlanticum</name>
    <dbReference type="NCBI Taxonomy" id="357466"/>
    <lineage>
        <taxon>Eukaryota</taxon>
        <taxon>Viridiplantae</taxon>
        <taxon>Streptophyta</taxon>
        <taxon>Embryophyta</taxon>
        <taxon>Tracheophyta</taxon>
        <taxon>Spermatophyta</taxon>
        <taxon>Magnoliopsida</taxon>
        <taxon>Ranunculales</taxon>
        <taxon>Papaveraceae</taxon>
        <taxon>Papaveroideae</taxon>
        <taxon>Papaver</taxon>
    </lineage>
</organism>
<dbReference type="GO" id="GO:0015031">
    <property type="term" value="P:protein transport"/>
    <property type="evidence" value="ECO:0007669"/>
    <property type="project" value="UniProtKB-KW"/>
</dbReference>
<evidence type="ECO:0000256" key="3">
    <source>
        <dbReference type="ARBA" id="ARBA00023010"/>
    </source>
</evidence>
<evidence type="ECO:0000256" key="5">
    <source>
        <dbReference type="SAM" id="MobiDB-lite"/>
    </source>
</evidence>
<keyword evidence="2" id="KW-0813">Transport</keyword>
<accession>A0AAD4SN63</accession>
<evidence type="ECO:0000256" key="4">
    <source>
        <dbReference type="ARBA" id="ARBA00023132"/>
    </source>
</evidence>
<reference evidence="7" key="1">
    <citation type="submission" date="2022-04" db="EMBL/GenBank/DDBJ databases">
        <title>A functionally conserved STORR gene fusion in Papaver species that diverged 16.8 million years ago.</title>
        <authorList>
            <person name="Catania T."/>
        </authorList>
    </citation>
    <scope>NUCLEOTIDE SEQUENCE</scope>
    <source>
        <strain evidence="7">S-188037</strain>
    </source>
</reference>
<evidence type="ECO:0000256" key="1">
    <source>
        <dbReference type="ARBA" id="ARBA00004567"/>
    </source>
</evidence>
<sequence length="567" mass="60893">MKRSKPSDPTPDTNDNVFKAKRIIAGSPFDSNRKEQPSGETKLDVKRAEESHQHVRALNKQFASWVQLQLQHHPDELWQDGVQDYLTHAMGIMDKYSDIVAWIKANATKGESVTSAVSHGTENKSIPEVKSPELKFPSNNNSVFGTGSAFGNSSAFGNNSVFGNNNVFGSDKKLVPEAKKNEVKFQSNNNSGFGPAGSTFGTDNKLVPEAKNNEVKFQSGFGVAGSTFGTDNKLVPEAKNNEVKFQTNKNSVFGLAGSNFGSDKKSVPEAKFQPNNNSVFGLSGSTFGSDKKLVPEAKNHEAKFLPNSNSVFGLTGSAFGTDKKLVPEAKNTEVKFQSNNNSVFGLSGSSFSQGTEKKLVPEGKNNEVKFQLNNSSVFGQGGSNASSANPWGSSLTSNSASPVVFGGSQTPLSVSRQASDDADAEDEVEQPSSPSVKKTGEKGIKIVHELKCKLYVKSTDPADKGSWKDKGVGQLSIRCKEGVSKATKESKPTIIVRNDVGKVLLNALLYPGIKTNKQKTAIVAIFHTSVETDGDSKVVAQTYLLRTKSEADRDKLASMIQEYAPAA</sequence>
<keyword evidence="3" id="KW-0811">Translocation</keyword>
<evidence type="ECO:0000313" key="7">
    <source>
        <dbReference type="EMBL" id="KAI3913746.1"/>
    </source>
</evidence>
<dbReference type="InterPro" id="IPR011993">
    <property type="entry name" value="PH-like_dom_sf"/>
</dbReference>
<keyword evidence="4" id="KW-0539">Nucleus</keyword>
<proteinExistence type="predicted"/>
<dbReference type="SMART" id="SM00160">
    <property type="entry name" value="RanBD"/>
    <property type="match status" value="1"/>
</dbReference>
<dbReference type="EMBL" id="JAJJMB010009441">
    <property type="protein sequence ID" value="KAI3913746.1"/>
    <property type="molecule type" value="Genomic_DNA"/>
</dbReference>
<protein>
    <recommendedName>
        <fullName evidence="6">RanBD1 domain-containing protein</fullName>
    </recommendedName>
</protein>
<keyword evidence="2" id="KW-0509">mRNA transport</keyword>
<evidence type="ECO:0000256" key="2">
    <source>
        <dbReference type="ARBA" id="ARBA00022816"/>
    </source>
</evidence>